<dbReference type="InterPro" id="IPR050469">
    <property type="entry name" value="Diguanylate_Cyclase"/>
</dbReference>
<feature type="transmembrane region" description="Helical" evidence="3">
    <location>
        <begin position="129"/>
        <end position="146"/>
    </location>
</feature>
<organism evidence="5 6">
    <name type="scientific">Qipengyuania pacifica</name>
    <dbReference type="NCBI Taxonomy" id="2860199"/>
    <lineage>
        <taxon>Bacteria</taxon>
        <taxon>Pseudomonadati</taxon>
        <taxon>Pseudomonadota</taxon>
        <taxon>Alphaproteobacteria</taxon>
        <taxon>Sphingomonadales</taxon>
        <taxon>Erythrobacteraceae</taxon>
        <taxon>Qipengyuania</taxon>
    </lineage>
</organism>
<dbReference type="PANTHER" id="PTHR45138">
    <property type="entry name" value="REGULATORY COMPONENTS OF SENSORY TRANSDUCTION SYSTEM"/>
    <property type="match status" value="1"/>
</dbReference>
<accession>A0ABS7JAL8</accession>
<dbReference type="SMART" id="SM00267">
    <property type="entry name" value="GGDEF"/>
    <property type="match status" value="1"/>
</dbReference>
<feature type="transmembrane region" description="Helical" evidence="3">
    <location>
        <begin position="105"/>
        <end position="123"/>
    </location>
</feature>
<comment type="caution">
    <text evidence="5">The sequence shown here is derived from an EMBL/GenBank/DDBJ whole genome shotgun (WGS) entry which is preliminary data.</text>
</comment>
<dbReference type="PROSITE" id="PS50887">
    <property type="entry name" value="GGDEF"/>
    <property type="match status" value="1"/>
</dbReference>
<evidence type="ECO:0000313" key="5">
    <source>
        <dbReference type="EMBL" id="MBX7487060.1"/>
    </source>
</evidence>
<evidence type="ECO:0000256" key="1">
    <source>
        <dbReference type="ARBA" id="ARBA00012528"/>
    </source>
</evidence>
<name>A0ABS7JAL8_9SPHN</name>
<keyword evidence="3" id="KW-0812">Transmembrane</keyword>
<dbReference type="PANTHER" id="PTHR45138:SF9">
    <property type="entry name" value="DIGUANYLATE CYCLASE DGCM-RELATED"/>
    <property type="match status" value="1"/>
</dbReference>
<evidence type="ECO:0000313" key="6">
    <source>
        <dbReference type="Proteomes" id="UP000776651"/>
    </source>
</evidence>
<protein>
    <recommendedName>
        <fullName evidence="1">diguanylate cyclase</fullName>
        <ecNumber evidence="1">2.7.7.65</ecNumber>
    </recommendedName>
</protein>
<dbReference type="EC" id="2.7.7.65" evidence="1"/>
<dbReference type="EMBL" id="JAIGNQ010000001">
    <property type="protein sequence ID" value="MBX7487060.1"/>
    <property type="molecule type" value="Genomic_DNA"/>
</dbReference>
<evidence type="ECO:0000256" key="2">
    <source>
        <dbReference type="ARBA" id="ARBA00034247"/>
    </source>
</evidence>
<dbReference type="SUPFAM" id="SSF55073">
    <property type="entry name" value="Nucleotide cyclase"/>
    <property type="match status" value="1"/>
</dbReference>
<gene>
    <name evidence="5" type="ORF">K3177_00900</name>
</gene>
<feature type="transmembrane region" description="Helical" evidence="3">
    <location>
        <begin position="178"/>
        <end position="196"/>
    </location>
</feature>
<dbReference type="InterPro" id="IPR043128">
    <property type="entry name" value="Rev_trsase/Diguanyl_cyclase"/>
</dbReference>
<dbReference type="Gene3D" id="3.30.70.270">
    <property type="match status" value="1"/>
</dbReference>
<reference evidence="5 6" key="1">
    <citation type="submission" date="2021-08" db="EMBL/GenBank/DDBJ databases">
        <title>Comparative Genomics Analysis of the Genus Qipengyuania Reveals Extensive Genetic Diversity and Metabolic Versatility, Including the Description of Fifteen Novel Species.</title>
        <authorList>
            <person name="Liu Y."/>
        </authorList>
    </citation>
    <scope>NUCLEOTIDE SEQUENCE [LARGE SCALE GENOMIC DNA]</scope>
    <source>
        <strain evidence="5 6">GH25</strain>
    </source>
</reference>
<dbReference type="InterPro" id="IPR029787">
    <property type="entry name" value="Nucleotide_cyclase"/>
</dbReference>
<keyword evidence="3" id="KW-1133">Transmembrane helix</keyword>
<dbReference type="InterPro" id="IPR000160">
    <property type="entry name" value="GGDEF_dom"/>
</dbReference>
<proteinExistence type="predicted"/>
<feature type="transmembrane region" description="Helical" evidence="3">
    <location>
        <begin position="48"/>
        <end position="68"/>
    </location>
</feature>
<comment type="catalytic activity">
    <reaction evidence="2">
        <text>2 GTP = 3',3'-c-di-GMP + 2 diphosphate</text>
        <dbReference type="Rhea" id="RHEA:24898"/>
        <dbReference type="ChEBI" id="CHEBI:33019"/>
        <dbReference type="ChEBI" id="CHEBI:37565"/>
        <dbReference type="ChEBI" id="CHEBI:58805"/>
        <dbReference type="EC" id="2.7.7.65"/>
    </reaction>
</comment>
<sequence length="398" mass="42385">MNRAHDFNLGKAAHAALAGDNPPSAWDDRLRAALKDALADTHYREGRFLLVVIMVVAVLSLATDLLVAPQNLGQVAAVRLGLVLPLSGIALLLPRRLVGLQKVMIALALIAFGLSMAFASLFVPSPGDALLALGVVTLLALALPVLPFRGPALVAFILLYVLAVGGFLYMSQHDIVKTSAFAAITIVTAATATIIAHRVHWLERRNLLLTLEAGSRAATLEGSNARLTELSMEDPLTGLANRRRAEQAFAEHYSMPATAGQAGPALFMLDLDHFKAFNDRWGHQAGDACLRAVAEVLRHAASRHGGLAARFGGEEFIFLLRADDAGRAQAIAEELRVAIERIEIEDHGATSTATCTSSIGIALHQGPEAPNLARMLSAADAALYRAKADGRNRTMVET</sequence>
<evidence type="ECO:0000259" key="4">
    <source>
        <dbReference type="PROSITE" id="PS50887"/>
    </source>
</evidence>
<dbReference type="NCBIfam" id="TIGR00254">
    <property type="entry name" value="GGDEF"/>
    <property type="match status" value="1"/>
</dbReference>
<dbReference type="CDD" id="cd01949">
    <property type="entry name" value="GGDEF"/>
    <property type="match status" value="1"/>
</dbReference>
<dbReference type="Pfam" id="PF00990">
    <property type="entry name" value="GGDEF"/>
    <property type="match status" value="1"/>
</dbReference>
<feature type="domain" description="GGDEF" evidence="4">
    <location>
        <begin position="262"/>
        <end position="398"/>
    </location>
</feature>
<feature type="transmembrane region" description="Helical" evidence="3">
    <location>
        <begin position="74"/>
        <end position="93"/>
    </location>
</feature>
<dbReference type="Proteomes" id="UP000776651">
    <property type="component" value="Unassembled WGS sequence"/>
</dbReference>
<evidence type="ECO:0000256" key="3">
    <source>
        <dbReference type="SAM" id="Phobius"/>
    </source>
</evidence>
<dbReference type="RefSeq" id="WP_221596407.1">
    <property type="nucleotide sequence ID" value="NZ_JAHWXO010000001.1"/>
</dbReference>
<keyword evidence="6" id="KW-1185">Reference proteome</keyword>
<keyword evidence="3" id="KW-0472">Membrane</keyword>
<feature type="transmembrane region" description="Helical" evidence="3">
    <location>
        <begin position="153"/>
        <end position="172"/>
    </location>
</feature>